<dbReference type="SFLD" id="SFLDS00003">
    <property type="entry name" value="Haloacid_Dehalogenase"/>
    <property type="match status" value="1"/>
</dbReference>
<name>A0A1I1PCU1_9BACT</name>
<dbReference type="Gene3D" id="3.40.50.1000">
    <property type="entry name" value="HAD superfamily/HAD-like"/>
    <property type="match status" value="1"/>
</dbReference>
<dbReference type="InterPro" id="IPR023198">
    <property type="entry name" value="PGP-like_dom2"/>
</dbReference>
<protein>
    <submittedName>
        <fullName evidence="2">Putative hydrolase of the HAD superfamily</fullName>
    </submittedName>
</protein>
<dbReference type="SFLD" id="SFLDG01129">
    <property type="entry name" value="C1.5:_HAD__Beta-PGM__Phosphata"/>
    <property type="match status" value="1"/>
</dbReference>
<dbReference type="STRING" id="662367.SAMN05216167_10375"/>
<dbReference type="PANTHER" id="PTHR43316">
    <property type="entry name" value="HYDROLASE, HALOACID DELAHOGENASE-RELATED"/>
    <property type="match status" value="1"/>
</dbReference>
<dbReference type="Pfam" id="PF00702">
    <property type="entry name" value="Hydrolase"/>
    <property type="match status" value="1"/>
</dbReference>
<dbReference type="AlphaFoldDB" id="A0A1I1PCU1"/>
<dbReference type="Proteomes" id="UP000198598">
    <property type="component" value="Unassembled WGS sequence"/>
</dbReference>
<dbReference type="PANTHER" id="PTHR43316:SF8">
    <property type="entry name" value="HAD FAMILY HYDROLASE"/>
    <property type="match status" value="1"/>
</dbReference>
<keyword evidence="3" id="KW-1185">Reference proteome</keyword>
<sequence>MKKGSVIIEPFPALPLPVKNFDPAMKLIAFDADDTLWVNEPNYVDVKQKLCELLSHHIDQEILTERFYNAQIRNLHVFGYGAKSFILSMIETAIELTNGAITGDEIQQIINVGRKLIDFPIDVLDGIPEVLETLSKHFDLMVLTKGDLFDQESKIARSGLGHYFKHVEIVSEKNEQAYLRILDKYNVQPADFIMIGNSLKSDVLPVVHIGGRAIHIPYAITWVHEYVTDEQLVGKTFTTLESARELLTLLGKVSEVA</sequence>
<dbReference type="InterPro" id="IPR051540">
    <property type="entry name" value="S-2-haloacid_dehalogenase"/>
</dbReference>
<keyword evidence="1 2" id="KW-0378">Hydrolase</keyword>
<dbReference type="InterPro" id="IPR023214">
    <property type="entry name" value="HAD_sf"/>
</dbReference>
<dbReference type="Gene3D" id="1.10.150.240">
    <property type="entry name" value="Putative phosphatase, domain 2"/>
    <property type="match status" value="1"/>
</dbReference>
<dbReference type="InterPro" id="IPR036412">
    <property type="entry name" value="HAD-like_sf"/>
</dbReference>
<dbReference type="EMBL" id="FOLQ01000003">
    <property type="protein sequence ID" value="SFD03790.1"/>
    <property type="molecule type" value="Genomic_DNA"/>
</dbReference>
<evidence type="ECO:0000256" key="1">
    <source>
        <dbReference type="ARBA" id="ARBA00022801"/>
    </source>
</evidence>
<gene>
    <name evidence="2" type="ORF">SAMN05216167_10375</name>
</gene>
<dbReference type="GO" id="GO:0016787">
    <property type="term" value="F:hydrolase activity"/>
    <property type="evidence" value="ECO:0007669"/>
    <property type="project" value="UniProtKB-KW"/>
</dbReference>
<reference evidence="2 3" key="1">
    <citation type="submission" date="2016-10" db="EMBL/GenBank/DDBJ databases">
        <authorList>
            <person name="de Groot N.N."/>
        </authorList>
    </citation>
    <scope>NUCLEOTIDE SEQUENCE [LARGE SCALE GENOMIC DNA]</scope>
    <source>
        <strain evidence="2 3">DSM 26130</strain>
    </source>
</reference>
<accession>A0A1I1PCU1</accession>
<dbReference type="SUPFAM" id="SSF56784">
    <property type="entry name" value="HAD-like"/>
    <property type="match status" value="1"/>
</dbReference>
<evidence type="ECO:0000313" key="3">
    <source>
        <dbReference type="Proteomes" id="UP000198598"/>
    </source>
</evidence>
<proteinExistence type="predicted"/>
<organism evidence="2 3">
    <name type="scientific">Spirosoma endophyticum</name>
    <dbReference type="NCBI Taxonomy" id="662367"/>
    <lineage>
        <taxon>Bacteria</taxon>
        <taxon>Pseudomonadati</taxon>
        <taxon>Bacteroidota</taxon>
        <taxon>Cytophagia</taxon>
        <taxon>Cytophagales</taxon>
        <taxon>Cytophagaceae</taxon>
        <taxon>Spirosoma</taxon>
    </lineage>
</organism>
<evidence type="ECO:0000313" key="2">
    <source>
        <dbReference type="EMBL" id="SFD03790.1"/>
    </source>
</evidence>